<protein>
    <submittedName>
        <fullName evidence="3">Beta-lactamase/transpeptidase-like protein</fullName>
    </submittedName>
</protein>
<evidence type="ECO:0000313" key="3">
    <source>
        <dbReference type="EMBL" id="KAK3685284.1"/>
    </source>
</evidence>
<name>A0AAE0X5G6_9PEZI</name>
<accession>A0AAE0X5G6</accession>
<dbReference type="PANTHER" id="PTHR22935">
    <property type="entry name" value="PENICILLIN-BINDING PROTEIN"/>
    <property type="match status" value="1"/>
</dbReference>
<dbReference type="SUPFAM" id="SSF56601">
    <property type="entry name" value="beta-lactamase/transpeptidase-like"/>
    <property type="match status" value="1"/>
</dbReference>
<dbReference type="Pfam" id="PF26335">
    <property type="entry name" value="ARB_00930_C"/>
    <property type="match status" value="1"/>
</dbReference>
<dbReference type="InterPro" id="IPR001466">
    <property type="entry name" value="Beta-lactam-related"/>
</dbReference>
<dbReference type="Gene3D" id="3.40.710.10">
    <property type="entry name" value="DD-peptidase/beta-lactamase superfamily"/>
    <property type="match status" value="1"/>
</dbReference>
<dbReference type="InterPro" id="IPR051478">
    <property type="entry name" value="Beta-lactamase-like_AB/R"/>
</dbReference>
<evidence type="ECO:0000259" key="1">
    <source>
        <dbReference type="Pfam" id="PF00144"/>
    </source>
</evidence>
<reference evidence="3" key="1">
    <citation type="journal article" date="2023" name="Mol. Phylogenet. Evol.">
        <title>Genome-scale phylogeny and comparative genomics of the fungal order Sordariales.</title>
        <authorList>
            <person name="Hensen N."/>
            <person name="Bonometti L."/>
            <person name="Westerberg I."/>
            <person name="Brannstrom I.O."/>
            <person name="Guillou S."/>
            <person name="Cros-Aarteil S."/>
            <person name="Calhoun S."/>
            <person name="Haridas S."/>
            <person name="Kuo A."/>
            <person name="Mondo S."/>
            <person name="Pangilinan J."/>
            <person name="Riley R."/>
            <person name="LaButti K."/>
            <person name="Andreopoulos B."/>
            <person name="Lipzen A."/>
            <person name="Chen C."/>
            <person name="Yan M."/>
            <person name="Daum C."/>
            <person name="Ng V."/>
            <person name="Clum A."/>
            <person name="Steindorff A."/>
            <person name="Ohm R.A."/>
            <person name="Martin F."/>
            <person name="Silar P."/>
            <person name="Natvig D.O."/>
            <person name="Lalanne C."/>
            <person name="Gautier V."/>
            <person name="Ament-Velasquez S.L."/>
            <person name="Kruys A."/>
            <person name="Hutchinson M.I."/>
            <person name="Powell A.J."/>
            <person name="Barry K."/>
            <person name="Miller A.N."/>
            <person name="Grigoriev I.V."/>
            <person name="Debuchy R."/>
            <person name="Gladieux P."/>
            <person name="Hiltunen Thoren M."/>
            <person name="Johannesson H."/>
        </authorList>
    </citation>
    <scope>NUCLEOTIDE SEQUENCE</scope>
    <source>
        <strain evidence="3">CBS 314.62</strain>
    </source>
</reference>
<feature type="domain" description="Beta-lactamase-related" evidence="1">
    <location>
        <begin position="70"/>
        <end position="273"/>
    </location>
</feature>
<proteinExistence type="predicted"/>
<keyword evidence="4" id="KW-1185">Reference proteome</keyword>
<evidence type="ECO:0000313" key="4">
    <source>
        <dbReference type="Proteomes" id="UP001270362"/>
    </source>
</evidence>
<comment type="caution">
    <text evidence="3">The sequence shown here is derived from an EMBL/GenBank/DDBJ whole genome shotgun (WGS) entry which is preliminary data.</text>
</comment>
<dbReference type="AlphaFoldDB" id="A0AAE0X5G6"/>
<feature type="domain" description="Beta-lactamase-like ARB-00930-like C-terminal" evidence="2">
    <location>
        <begin position="323"/>
        <end position="462"/>
    </location>
</feature>
<dbReference type="InterPro" id="IPR058664">
    <property type="entry name" value="ARB_00930-like_C"/>
</dbReference>
<dbReference type="Proteomes" id="UP001270362">
    <property type="component" value="Unassembled WGS sequence"/>
</dbReference>
<dbReference type="PANTHER" id="PTHR22935:SF97">
    <property type="entry name" value="BETA-LACTAMASE-RELATED DOMAIN-CONTAINING PROTEIN"/>
    <property type="match status" value="1"/>
</dbReference>
<organism evidence="3 4">
    <name type="scientific">Podospora appendiculata</name>
    <dbReference type="NCBI Taxonomy" id="314037"/>
    <lineage>
        <taxon>Eukaryota</taxon>
        <taxon>Fungi</taxon>
        <taxon>Dikarya</taxon>
        <taxon>Ascomycota</taxon>
        <taxon>Pezizomycotina</taxon>
        <taxon>Sordariomycetes</taxon>
        <taxon>Sordariomycetidae</taxon>
        <taxon>Sordariales</taxon>
        <taxon>Podosporaceae</taxon>
        <taxon>Podospora</taxon>
    </lineage>
</organism>
<dbReference type="EMBL" id="JAULSO010000003">
    <property type="protein sequence ID" value="KAK3685284.1"/>
    <property type="molecule type" value="Genomic_DNA"/>
</dbReference>
<gene>
    <name evidence="3" type="ORF">B0T22DRAFT_500220</name>
</gene>
<sequence>MLIARPARLLASFINRQWVAIANLCLAQNCPIAGPAYPPVTGTNLNLLPAFQAAETAFNDLLAQAFASGVSKVLTVYTILSRLSDTYWKEPVVKYIPELVNAPVGSAVDYVDWSEITLGALASRMSDAYGDLSAGLPSGIIPGLPALNESTAIQCGTLQFGMRPCTRAETMGLILAKPPVTLSYNTPIYSNMAFQLLSYAVENITKQPFYDLVEESLLQPLGLERTFLSNINDTKAVVVDGWTIDPGDEAPAGGYFQSLTDLSKMGRSILKSSLLPNVTTRKWLKPRIGQYSSWFALSPDHDIGISILVAGPSAGPAFALQAARDQAAVNFAGKYALSDNSSAEFSLRPNEPGLFLASLVSNGTDIVSWLGPVLDLDPASKLGVWLYPVGLAGGPGSRVAFRGVFGLLGYPADQMEEACMSLGAVDALRFGGRALDLFVFEVAEDGKATAVEIPCLQKTLARDVV</sequence>
<dbReference type="InterPro" id="IPR012338">
    <property type="entry name" value="Beta-lactam/transpept-like"/>
</dbReference>
<dbReference type="Pfam" id="PF00144">
    <property type="entry name" value="Beta-lactamase"/>
    <property type="match status" value="1"/>
</dbReference>
<reference evidence="3" key="2">
    <citation type="submission" date="2023-06" db="EMBL/GenBank/DDBJ databases">
        <authorList>
            <consortium name="Lawrence Berkeley National Laboratory"/>
            <person name="Haridas S."/>
            <person name="Hensen N."/>
            <person name="Bonometti L."/>
            <person name="Westerberg I."/>
            <person name="Brannstrom I.O."/>
            <person name="Guillou S."/>
            <person name="Cros-Aarteil S."/>
            <person name="Calhoun S."/>
            <person name="Kuo A."/>
            <person name="Mondo S."/>
            <person name="Pangilinan J."/>
            <person name="Riley R."/>
            <person name="Labutti K."/>
            <person name="Andreopoulos B."/>
            <person name="Lipzen A."/>
            <person name="Chen C."/>
            <person name="Yanf M."/>
            <person name="Daum C."/>
            <person name="Ng V."/>
            <person name="Clum A."/>
            <person name="Steindorff A."/>
            <person name="Ohm R."/>
            <person name="Martin F."/>
            <person name="Silar P."/>
            <person name="Natvig D."/>
            <person name="Lalanne C."/>
            <person name="Gautier V."/>
            <person name="Ament-Velasquez S.L."/>
            <person name="Kruys A."/>
            <person name="Hutchinson M.I."/>
            <person name="Powell A.J."/>
            <person name="Barry K."/>
            <person name="Miller A.N."/>
            <person name="Grigoriev I.V."/>
            <person name="Debuchy R."/>
            <person name="Gladieux P."/>
            <person name="Thoren M.H."/>
            <person name="Johannesson H."/>
        </authorList>
    </citation>
    <scope>NUCLEOTIDE SEQUENCE</scope>
    <source>
        <strain evidence="3">CBS 314.62</strain>
    </source>
</reference>
<evidence type="ECO:0000259" key="2">
    <source>
        <dbReference type="Pfam" id="PF26335"/>
    </source>
</evidence>